<evidence type="ECO:0000259" key="7">
    <source>
        <dbReference type="PROSITE" id="PS51790"/>
    </source>
</evidence>
<keyword evidence="4 6" id="KW-0560">Oxidoreductase</keyword>
<dbReference type="GO" id="GO:0005737">
    <property type="term" value="C:cytoplasm"/>
    <property type="evidence" value="ECO:0007669"/>
    <property type="project" value="TreeGrafter"/>
</dbReference>
<dbReference type="InterPro" id="IPR002579">
    <property type="entry name" value="Met_Sox_Rdtase_MsrB_dom"/>
</dbReference>
<dbReference type="Gene3D" id="2.170.150.20">
    <property type="entry name" value="Peptide methionine sulfoxide reductase"/>
    <property type="match status" value="1"/>
</dbReference>
<keyword evidence="2 6" id="KW-0479">Metal-binding</keyword>
<feature type="binding site" evidence="6">
    <location>
        <position position="91"/>
    </location>
    <ligand>
        <name>Zn(2+)</name>
        <dbReference type="ChEBI" id="CHEBI:29105"/>
    </ligand>
</feature>
<dbReference type="HAMAP" id="MF_01400">
    <property type="entry name" value="MsrB"/>
    <property type="match status" value="1"/>
</dbReference>
<dbReference type="Pfam" id="PF01641">
    <property type="entry name" value="SelR"/>
    <property type="match status" value="1"/>
</dbReference>
<evidence type="ECO:0000256" key="5">
    <source>
        <dbReference type="ARBA" id="ARBA00048488"/>
    </source>
</evidence>
<organism evidence="8">
    <name type="scientific">uncultured marine group II/III euryarchaeote KM3_13_C08</name>
    <dbReference type="NCBI Taxonomy" id="1457871"/>
    <lineage>
        <taxon>Archaea</taxon>
        <taxon>Methanobacteriati</taxon>
        <taxon>Methanobacteriota</taxon>
        <taxon>environmental samples</taxon>
    </lineage>
</organism>
<evidence type="ECO:0000256" key="6">
    <source>
        <dbReference type="HAMAP-Rule" id="MF_01400"/>
    </source>
</evidence>
<evidence type="ECO:0000256" key="3">
    <source>
        <dbReference type="ARBA" id="ARBA00022833"/>
    </source>
</evidence>
<reference evidence="8" key="1">
    <citation type="journal article" date="2014" name="Genome Biol. Evol.">
        <title>Pangenome evidence for extensive interdomain horizontal transfer affecting lineage core and shell genes in uncultured planktonic thaumarchaeota and euryarchaeota.</title>
        <authorList>
            <person name="Deschamps P."/>
            <person name="Zivanovic Y."/>
            <person name="Moreira D."/>
            <person name="Rodriguez-Valera F."/>
            <person name="Lopez-Garcia P."/>
        </authorList>
    </citation>
    <scope>NUCLEOTIDE SEQUENCE</scope>
</reference>
<dbReference type="NCBIfam" id="TIGR00357">
    <property type="entry name" value="peptide-methionine (R)-S-oxide reductase MsrB"/>
    <property type="match status" value="1"/>
</dbReference>
<dbReference type="InterPro" id="IPR028427">
    <property type="entry name" value="Met_Sox_Rdtase_MsrB"/>
</dbReference>
<dbReference type="GO" id="GO:0008270">
    <property type="term" value="F:zinc ion binding"/>
    <property type="evidence" value="ECO:0007669"/>
    <property type="project" value="UniProtKB-UniRule"/>
</dbReference>
<comment type="catalytic activity">
    <reaction evidence="5 6">
        <text>L-methionyl-[protein] + [thioredoxin]-disulfide + H2O = L-methionyl-(R)-S-oxide-[protein] + [thioredoxin]-dithiol</text>
        <dbReference type="Rhea" id="RHEA:24164"/>
        <dbReference type="Rhea" id="RHEA-COMP:10698"/>
        <dbReference type="Rhea" id="RHEA-COMP:10700"/>
        <dbReference type="Rhea" id="RHEA-COMP:12313"/>
        <dbReference type="Rhea" id="RHEA-COMP:12314"/>
        <dbReference type="ChEBI" id="CHEBI:15377"/>
        <dbReference type="ChEBI" id="CHEBI:16044"/>
        <dbReference type="ChEBI" id="CHEBI:29950"/>
        <dbReference type="ChEBI" id="CHEBI:45764"/>
        <dbReference type="ChEBI" id="CHEBI:50058"/>
        <dbReference type="EC" id="1.8.4.12"/>
    </reaction>
</comment>
<dbReference type="PROSITE" id="PS51790">
    <property type="entry name" value="MSRB"/>
    <property type="match status" value="1"/>
</dbReference>
<keyword evidence="3 6" id="KW-0862">Zinc</keyword>
<dbReference type="GO" id="GO:0033743">
    <property type="term" value="F:peptide-methionine (R)-S-oxide reductase activity"/>
    <property type="evidence" value="ECO:0007669"/>
    <property type="project" value="UniProtKB-UniRule"/>
</dbReference>
<dbReference type="GO" id="GO:0030091">
    <property type="term" value="P:protein repair"/>
    <property type="evidence" value="ECO:0007669"/>
    <property type="project" value="InterPro"/>
</dbReference>
<feature type="binding site" evidence="6">
    <location>
        <position position="42"/>
    </location>
    <ligand>
        <name>Zn(2+)</name>
        <dbReference type="ChEBI" id="CHEBI:29105"/>
    </ligand>
</feature>
<feature type="binding site" evidence="6">
    <location>
        <position position="45"/>
    </location>
    <ligand>
        <name>Zn(2+)</name>
        <dbReference type="ChEBI" id="CHEBI:29105"/>
    </ligand>
</feature>
<comment type="cofactor">
    <cofactor evidence="6">
        <name>Zn(2+)</name>
        <dbReference type="ChEBI" id="CHEBI:29105"/>
    </cofactor>
    <text evidence="6">Binds 1 zinc ion per subunit. The zinc ion is important for the structural integrity of the protein.</text>
</comment>
<feature type="active site" description="Nucleophile" evidence="6">
    <location>
        <position position="114"/>
    </location>
</feature>
<evidence type="ECO:0000256" key="2">
    <source>
        <dbReference type="ARBA" id="ARBA00022723"/>
    </source>
</evidence>
<proteinExistence type="inferred from homology"/>
<feature type="binding site" evidence="6">
    <location>
        <position position="94"/>
    </location>
    <ligand>
        <name>Zn(2+)</name>
        <dbReference type="ChEBI" id="CHEBI:29105"/>
    </ligand>
</feature>
<accession>A0A075GBX6</accession>
<evidence type="ECO:0000256" key="1">
    <source>
        <dbReference type="ARBA" id="ARBA00007174"/>
    </source>
</evidence>
<comment type="similarity">
    <text evidence="1 6">Belongs to the MsrB Met sulfoxide reductase family.</text>
</comment>
<dbReference type="SUPFAM" id="SSF51316">
    <property type="entry name" value="Mss4-like"/>
    <property type="match status" value="1"/>
</dbReference>
<name>A0A075GBX6_9EURY</name>
<dbReference type="EMBL" id="KF900603">
    <property type="protein sequence ID" value="AIF00825.1"/>
    <property type="molecule type" value="Genomic_DNA"/>
</dbReference>
<dbReference type="FunFam" id="2.170.150.20:FF:000001">
    <property type="entry name" value="Peptide methionine sulfoxide reductase MsrB"/>
    <property type="match status" value="1"/>
</dbReference>
<dbReference type="PANTHER" id="PTHR10173:SF52">
    <property type="entry name" value="METHIONINE-R-SULFOXIDE REDUCTASE B1"/>
    <property type="match status" value="1"/>
</dbReference>
<dbReference type="GO" id="GO:0006979">
    <property type="term" value="P:response to oxidative stress"/>
    <property type="evidence" value="ECO:0007669"/>
    <property type="project" value="InterPro"/>
</dbReference>
<gene>
    <name evidence="6 8" type="primary">msrB</name>
</gene>
<dbReference type="AlphaFoldDB" id="A0A075GBX6"/>
<dbReference type="InterPro" id="IPR011057">
    <property type="entry name" value="Mss4-like_sf"/>
</dbReference>
<sequence>MSEDEWKDKLTPEQYQVCRCSATEPPFDNEYWDCHDTGKYHCVCCDEILFDSEHKFDSGTGWPSFFKPVTEKIIGEKEDVSYGMRRVEVVCSNCESHLGHLFDDGPQPTGIRYCINSTSLSLKRN</sequence>
<evidence type="ECO:0000256" key="4">
    <source>
        <dbReference type="ARBA" id="ARBA00023002"/>
    </source>
</evidence>
<feature type="domain" description="MsrB" evidence="7">
    <location>
        <begin position="3"/>
        <end position="125"/>
    </location>
</feature>
<dbReference type="PANTHER" id="PTHR10173">
    <property type="entry name" value="METHIONINE SULFOXIDE REDUCTASE"/>
    <property type="match status" value="1"/>
</dbReference>
<dbReference type="EC" id="1.8.4.12" evidence="6"/>
<evidence type="ECO:0000313" key="8">
    <source>
        <dbReference type="EMBL" id="AIF00825.1"/>
    </source>
</evidence>
<protein>
    <recommendedName>
        <fullName evidence="6">Peptide methionine sulfoxide reductase MsrB</fullName>
        <ecNumber evidence="6">1.8.4.12</ecNumber>
    </recommendedName>
    <alternativeName>
        <fullName evidence="6">Peptide-methionine (R)-S-oxide reductase</fullName>
    </alternativeName>
</protein>